<evidence type="ECO:0000256" key="7">
    <source>
        <dbReference type="ARBA" id="ARBA00023136"/>
    </source>
</evidence>
<feature type="transmembrane region" description="Helical" evidence="9">
    <location>
        <begin position="97"/>
        <end position="119"/>
    </location>
</feature>
<dbReference type="GO" id="GO:0005886">
    <property type="term" value="C:plasma membrane"/>
    <property type="evidence" value="ECO:0007669"/>
    <property type="project" value="UniProtKB-SubCell"/>
</dbReference>
<dbReference type="PANTHER" id="PTHR11795">
    <property type="entry name" value="BRANCHED-CHAIN AMINO ACID TRANSPORT SYSTEM PERMEASE PROTEIN LIVH"/>
    <property type="match status" value="1"/>
</dbReference>
<feature type="transmembrane region" description="Helical" evidence="9">
    <location>
        <begin position="60"/>
        <end position="85"/>
    </location>
</feature>
<reference evidence="10" key="1">
    <citation type="submission" date="2020-05" db="EMBL/GenBank/DDBJ databases">
        <authorList>
            <person name="Chiriac C."/>
            <person name="Salcher M."/>
            <person name="Ghai R."/>
            <person name="Kavagutti S V."/>
        </authorList>
    </citation>
    <scope>NUCLEOTIDE SEQUENCE</scope>
</reference>
<keyword evidence="7 9" id="KW-0472">Membrane</keyword>
<feature type="transmembrane region" description="Helical" evidence="9">
    <location>
        <begin position="147"/>
        <end position="166"/>
    </location>
</feature>
<dbReference type="EMBL" id="CAEZZY010000054">
    <property type="protein sequence ID" value="CAB4778586.1"/>
    <property type="molecule type" value="Genomic_DNA"/>
</dbReference>
<keyword evidence="5" id="KW-0029">Amino-acid transport</keyword>
<dbReference type="AlphaFoldDB" id="A0A6J6W5E0"/>
<name>A0A6J6W5E0_9ZZZZ</name>
<accession>A0A6J6W5E0</accession>
<keyword evidence="2" id="KW-0813">Transport</keyword>
<evidence type="ECO:0000256" key="5">
    <source>
        <dbReference type="ARBA" id="ARBA00022970"/>
    </source>
</evidence>
<dbReference type="InterPro" id="IPR052157">
    <property type="entry name" value="BCAA_transport_permease"/>
</dbReference>
<feature type="transmembrane region" description="Helical" evidence="9">
    <location>
        <begin position="6"/>
        <end position="27"/>
    </location>
</feature>
<dbReference type="InterPro" id="IPR001851">
    <property type="entry name" value="ABC_transp_permease"/>
</dbReference>
<gene>
    <name evidence="10" type="ORF">UFOPK2928_00616</name>
</gene>
<proteinExistence type="inferred from homology"/>
<feature type="transmembrane region" description="Helical" evidence="9">
    <location>
        <begin position="260"/>
        <end position="288"/>
    </location>
</feature>
<dbReference type="GO" id="GO:0006865">
    <property type="term" value="P:amino acid transport"/>
    <property type="evidence" value="ECO:0007669"/>
    <property type="project" value="UniProtKB-KW"/>
</dbReference>
<evidence type="ECO:0000256" key="4">
    <source>
        <dbReference type="ARBA" id="ARBA00022692"/>
    </source>
</evidence>
<feature type="transmembrane region" description="Helical" evidence="9">
    <location>
        <begin position="34"/>
        <end position="54"/>
    </location>
</feature>
<dbReference type="Pfam" id="PF02653">
    <property type="entry name" value="BPD_transp_2"/>
    <property type="match status" value="1"/>
</dbReference>
<evidence type="ECO:0000256" key="8">
    <source>
        <dbReference type="ARBA" id="ARBA00037998"/>
    </source>
</evidence>
<protein>
    <submittedName>
        <fullName evidence="10">Unannotated protein</fullName>
    </submittedName>
</protein>
<evidence type="ECO:0000256" key="9">
    <source>
        <dbReference type="SAM" id="Phobius"/>
    </source>
</evidence>
<keyword evidence="3" id="KW-1003">Cell membrane</keyword>
<evidence type="ECO:0000256" key="1">
    <source>
        <dbReference type="ARBA" id="ARBA00004651"/>
    </source>
</evidence>
<dbReference type="GO" id="GO:0022857">
    <property type="term" value="F:transmembrane transporter activity"/>
    <property type="evidence" value="ECO:0007669"/>
    <property type="project" value="InterPro"/>
</dbReference>
<comment type="subcellular location">
    <subcellularLocation>
        <location evidence="1">Cell membrane</location>
        <topology evidence="1">Multi-pass membrane protein</topology>
    </subcellularLocation>
</comment>
<keyword evidence="4 9" id="KW-0812">Transmembrane</keyword>
<evidence type="ECO:0000256" key="6">
    <source>
        <dbReference type="ARBA" id="ARBA00022989"/>
    </source>
</evidence>
<organism evidence="10">
    <name type="scientific">freshwater metagenome</name>
    <dbReference type="NCBI Taxonomy" id="449393"/>
    <lineage>
        <taxon>unclassified sequences</taxon>
        <taxon>metagenomes</taxon>
        <taxon>ecological metagenomes</taxon>
    </lineage>
</organism>
<keyword evidence="6 9" id="KW-1133">Transmembrane helix</keyword>
<sequence length="302" mass="31572">MFQFINTLLIGVTAGSIYSLMAIAIVLVWRSTRVVNFAAGGLALASSFVGAAILEKSGSFWIALPVAMLAGAVFSAFIEFFFLRPLLNRSGEKNQEIFLPIIATLGLLGIIKAVLNFIYGDRIGVIPPPLSDKGFIVSGESIALSPLRILILGIVLLLMIVLTIVFQRTNLGLSLRAASFAPEISRLAGIRVDLIRTAGWAISGAAGATAGILQTTNGSGSIAPESFEFSLLLVFGFVAAVIGGIESLVGAVLGGLTLGIILAIILMYVGGSLVFFAAFLILILVLLVRPQGIIGVKGGRRA</sequence>
<dbReference type="PANTHER" id="PTHR11795:SF451">
    <property type="entry name" value="ABC TRANSPORTER PERMEASE PROTEIN"/>
    <property type="match status" value="1"/>
</dbReference>
<dbReference type="CDD" id="cd06582">
    <property type="entry name" value="TM_PBP1_LivH_like"/>
    <property type="match status" value="1"/>
</dbReference>
<evidence type="ECO:0000313" key="10">
    <source>
        <dbReference type="EMBL" id="CAB4778586.1"/>
    </source>
</evidence>
<comment type="similarity">
    <text evidence="8">Belongs to the binding-protein-dependent transport system permease family. LivHM subfamily.</text>
</comment>
<feature type="transmembrane region" description="Helical" evidence="9">
    <location>
        <begin position="231"/>
        <end position="254"/>
    </location>
</feature>
<evidence type="ECO:0000256" key="3">
    <source>
        <dbReference type="ARBA" id="ARBA00022475"/>
    </source>
</evidence>
<evidence type="ECO:0000256" key="2">
    <source>
        <dbReference type="ARBA" id="ARBA00022448"/>
    </source>
</evidence>